<reference evidence="1" key="2">
    <citation type="journal article" date="2015" name="Data Brief">
        <title>Shoot transcriptome of the giant reed, Arundo donax.</title>
        <authorList>
            <person name="Barrero R.A."/>
            <person name="Guerrero F.D."/>
            <person name="Moolhuijzen P."/>
            <person name="Goolsby J.A."/>
            <person name="Tidwell J."/>
            <person name="Bellgard S.E."/>
            <person name="Bellgard M.I."/>
        </authorList>
    </citation>
    <scope>NUCLEOTIDE SEQUENCE</scope>
    <source>
        <tissue evidence="1">Shoot tissue taken approximately 20 cm above the soil surface</tissue>
    </source>
</reference>
<name>A0A0A9DAW0_ARUDO</name>
<reference evidence="1" key="1">
    <citation type="submission" date="2014-09" db="EMBL/GenBank/DDBJ databases">
        <authorList>
            <person name="Magalhaes I.L.F."/>
            <person name="Oliveira U."/>
            <person name="Santos F.R."/>
            <person name="Vidigal T.H.D.A."/>
            <person name="Brescovit A.D."/>
            <person name="Santos A.J."/>
        </authorList>
    </citation>
    <scope>NUCLEOTIDE SEQUENCE</scope>
    <source>
        <tissue evidence="1">Shoot tissue taken approximately 20 cm above the soil surface</tissue>
    </source>
</reference>
<proteinExistence type="predicted"/>
<protein>
    <submittedName>
        <fullName evidence="1">Uncharacterized protein</fullName>
    </submittedName>
</protein>
<evidence type="ECO:0000313" key="1">
    <source>
        <dbReference type="EMBL" id="JAD83828.1"/>
    </source>
</evidence>
<dbReference type="EMBL" id="GBRH01214067">
    <property type="protein sequence ID" value="JAD83828.1"/>
    <property type="molecule type" value="Transcribed_RNA"/>
</dbReference>
<accession>A0A0A9DAW0</accession>
<organism evidence="1">
    <name type="scientific">Arundo donax</name>
    <name type="common">Giant reed</name>
    <name type="synonym">Donax arundinaceus</name>
    <dbReference type="NCBI Taxonomy" id="35708"/>
    <lineage>
        <taxon>Eukaryota</taxon>
        <taxon>Viridiplantae</taxon>
        <taxon>Streptophyta</taxon>
        <taxon>Embryophyta</taxon>
        <taxon>Tracheophyta</taxon>
        <taxon>Spermatophyta</taxon>
        <taxon>Magnoliopsida</taxon>
        <taxon>Liliopsida</taxon>
        <taxon>Poales</taxon>
        <taxon>Poaceae</taxon>
        <taxon>PACMAD clade</taxon>
        <taxon>Arundinoideae</taxon>
        <taxon>Arundineae</taxon>
        <taxon>Arundo</taxon>
    </lineage>
</organism>
<dbReference type="AlphaFoldDB" id="A0A0A9DAW0"/>
<sequence length="32" mass="3668">MVVTIAPIRRGGAARLRLLDPRRMDAKFMARK</sequence>